<evidence type="ECO:0000313" key="1">
    <source>
        <dbReference type="EMBL" id="KAI0037329.1"/>
    </source>
</evidence>
<reference evidence="1" key="1">
    <citation type="submission" date="2021-02" db="EMBL/GenBank/DDBJ databases">
        <authorList>
            <consortium name="DOE Joint Genome Institute"/>
            <person name="Ahrendt S."/>
            <person name="Looney B.P."/>
            <person name="Miyauchi S."/>
            <person name="Morin E."/>
            <person name="Drula E."/>
            <person name="Courty P.E."/>
            <person name="Chicoki N."/>
            <person name="Fauchery L."/>
            <person name="Kohler A."/>
            <person name="Kuo A."/>
            <person name="Labutti K."/>
            <person name="Pangilinan J."/>
            <person name="Lipzen A."/>
            <person name="Riley R."/>
            <person name="Andreopoulos W."/>
            <person name="He G."/>
            <person name="Johnson J."/>
            <person name="Barry K.W."/>
            <person name="Grigoriev I.V."/>
            <person name="Nagy L."/>
            <person name="Hibbett D."/>
            <person name="Henrissat B."/>
            <person name="Matheny P.B."/>
            <person name="Labbe J."/>
            <person name="Martin F."/>
        </authorList>
    </citation>
    <scope>NUCLEOTIDE SEQUENCE</scope>
    <source>
        <strain evidence="1">FP105234-sp</strain>
    </source>
</reference>
<reference evidence="1" key="2">
    <citation type="journal article" date="2022" name="New Phytol.">
        <title>Evolutionary transition to the ectomycorrhizal habit in the genomes of a hyperdiverse lineage of mushroom-forming fungi.</title>
        <authorList>
            <person name="Looney B."/>
            <person name="Miyauchi S."/>
            <person name="Morin E."/>
            <person name="Drula E."/>
            <person name="Courty P.E."/>
            <person name="Kohler A."/>
            <person name="Kuo A."/>
            <person name="LaButti K."/>
            <person name="Pangilinan J."/>
            <person name="Lipzen A."/>
            <person name="Riley R."/>
            <person name="Andreopoulos W."/>
            <person name="He G."/>
            <person name="Johnson J."/>
            <person name="Nolan M."/>
            <person name="Tritt A."/>
            <person name="Barry K.W."/>
            <person name="Grigoriev I.V."/>
            <person name="Nagy L.G."/>
            <person name="Hibbett D."/>
            <person name="Henrissat B."/>
            <person name="Matheny P.B."/>
            <person name="Labbe J."/>
            <person name="Martin F.M."/>
        </authorList>
    </citation>
    <scope>NUCLEOTIDE SEQUENCE</scope>
    <source>
        <strain evidence="1">FP105234-sp</strain>
    </source>
</reference>
<feature type="non-terminal residue" evidence="1">
    <location>
        <position position="129"/>
    </location>
</feature>
<evidence type="ECO:0000313" key="2">
    <source>
        <dbReference type="Proteomes" id="UP000814033"/>
    </source>
</evidence>
<dbReference type="Proteomes" id="UP000814033">
    <property type="component" value="Unassembled WGS sequence"/>
</dbReference>
<protein>
    <submittedName>
        <fullName evidence="1">Uncharacterized protein</fullName>
    </submittedName>
</protein>
<organism evidence="1 2">
    <name type="scientific">Auriscalpium vulgare</name>
    <dbReference type="NCBI Taxonomy" id="40419"/>
    <lineage>
        <taxon>Eukaryota</taxon>
        <taxon>Fungi</taxon>
        <taxon>Dikarya</taxon>
        <taxon>Basidiomycota</taxon>
        <taxon>Agaricomycotina</taxon>
        <taxon>Agaricomycetes</taxon>
        <taxon>Russulales</taxon>
        <taxon>Auriscalpiaceae</taxon>
        <taxon>Auriscalpium</taxon>
    </lineage>
</organism>
<sequence length="129" mass="13860">MHDLTHPHEEAEYLGLSSHFALQLSVRSPATSAPGSPSPDLYASASDAEGRASEAGAPVKKKAKVKMHHCKLCEKAFPRPSGLRTHMNSHSGDKPYKCPIATCEKSFTVRSNAKRHLRTHGVVPPPAAA</sequence>
<gene>
    <name evidence="1" type="ORF">FA95DRAFT_1529483</name>
</gene>
<name>A0ACB8QZL6_9AGAM</name>
<dbReference type="EMBL" id="MU277074">
    <property type="protein sequence ID" value="KAI0037329.1"/>
    <property type="molecule type" value="Genomic_DNA"/>
</dbReference>
<proteinExistence type="predicted"/>
<keyword evidence="2" id="KW-1185">Reference proteome</keyword>
<comment type="caution">
    <text evidence="1">The sequence shown here is derived from an EMBL/GenBank/DDBJ whole genome shotgun (WGS) entry which is preliminary data.</text>
</comment>
<accession>A0ACB8QZL6</accession>